<dbReference type="CDD" id="cd00392">
    <property type="entry name" value="Ribosomal_L13"/>
    <property type="match status" value="1"/>
</dbReference>
<comment type="caution">
    <text evidence="5">The sequence shown here is derived from an EMBL/GenBank/DDBJ whole genome shotgun (WGS) entry which is preliminary data.</text>
</comment>
<dbReference type="AlphaFoldDB" id="A0A1G2KXZ6"/>
<dbReference type="NCBIfam" id="TIGR01066">
    <property type="entry name" value="rplM_bact"/>
    <property type="match status" value="1"/>
</dbReference>
<evidence type="ECO:0000256" key="3">
    <source>
        <dbReference type="ARBA" id="ARBA00023274"/>
    </source>
</evidence>
<proteinExistence type="inferred from homology"/>
<keyword evidence="2 4" id="KW-0689">Ribosomal protein</keyword>
<evidence type="ECO:0000313" key="6">
    <source>
        <dbReference type="Proteomes" id="UP000178510"/>
    </source>
</evidence>
<accession>A0A1G2KXZ6</accession>
<protein>
    <recommendedName>
        <fullName evidence="4">Large ribosomal subunit protein uL13</fullName>
    </recommendedName>
</protein>
<dbReference type="InterPro" id="IPR005822">
    <property type="entry name" value="Ribosomal_uL13"/>
</dbReference>
<keyword evidence="3 4" id="KW-0687">Ribonucleoprotein</keyword>
<comment type="similarity">
    <text evidence="1 4">Belongs to the universal ribosomal protein uL13 family.</text>
</comment>
<dbReference type="Pfam" id="PF00572">
    <property type="entry name" value="Ribosomal_L13"/>
    <property type="match status" value="1"/>
</dbReference>
<reference evidence="5 6" key="1">
    <citation type="journal article" date="2016" name="Nat. Commun.">
        <title>Thousands of microbial genomes shed light on interconnected biogeochemical processes in an aquifer system.</title>
        <authorList>
            <person name="Anantharaman K."/>
            <person name="Brown C.T."/>
            <person name="Hug L.A."/>
            <person name="Sharon I."/>
            <person name="Castelle C.J."/>
            <person name="Probst A.J."/>
            <person name="Thomas B.C."/>
            <person name="Singh A."/>
            <person name="Wilkins M.J."/>
            <person name="Karaoz U."/>
            <person name="Brodie E.L."/>
            <person name="Williams K.H."/>
            <person name="Hubbard S.S."/>
            <person name="Banfield J.F."/>
        </authorList>
    </citation>
    <scope>NUCLEOTIDE SEQUENCE [LARGE SCALE GENOMIC DNA]</scope>
</reference>
<dbReference type="GO" id="GO:0005840">
    <property type="term" value="C:ribosome"/>
    <property type="evidence" value="ECO:0007669"/>
    <property type="project" value="UniProtKB-KW"/>
</dbReference>
<dbReference type="Proteomes" id="UP000178510">
    <property type="component" value="Unassembled WGS sequence"/>
</dbReference>
<organism evidence="5 6">
    <name type="scientific">Candidatus Sungbacteria bacterium RIFCSPHIGHO2_02_FULL_52_23</name>
    <dbReference type="NCBI Taxonomy" id="1802274"/>
    <lineage>
        <taxon>Bacteria</taxon>
        <taxon>Candidatus Sungiibacteriota</taxon>
    </lineage>
</organism>
<dbReference type="GO" id="GO:0003729">
    <property type="term" value="F:mRNA binding"/>
    <property type="evidence" value="ECO:0007669"/>
    <property type="project" value="TreeGrafter"/>
</dbReference>
<sequence length="122" mass="14100">MTSMTELKFDATNKVLGRLAVEIATILQGKDKPQFDPAVFSAPKVSVYNTDHIRVTGRKHEQKQYRHHTGYPGGLKEETLERVMERDSRIALRHAVMGMLPKNRLRPRMMKNLILYKGPERQ</sequence>
<dbReference type="GO" id="GO:0003735">
    <property type="term" value="F:structural constituent of ribosome"/>
    <property type="evidence" value="ECO:0007669"/>
    <property type="project" value="InterPro"/>
</dbReference>
<gene>
    <name evidence="4" type="primary">rplM</name>
    <name evidence="5" type="ORF">A3J58_00255</name>
</gene>
<comment type="subunit">
    <text evidence="4">Part of the 50S ribosomal subunit.</text>
</comment>
<dbReference type="PIRSF" id="PIRSF002181">
    <property type="entry name" value="Ribosomal_L13"/>
    <property type="match status" value="1"/>
</dbReference>
<dbReference type="STRING" id="1802274.A3J58_00255"/>
<evidence type="ECO:0000313" key="5">
    <source>
        <dbReference type="EMBL" id="OHA04308.1"/>
    </source>
</evidence>
<comment type="function">
    <text evidence="4">This protein is one of the early assembly proteins of the 50S ribosomal subunit, although it is not seen to bind rRNA by itself. It is important during the early stages of 50S assembly.</text>
</comment>
<evidence type="ECO:0000256" key="1">
    <source>
        <dbReference type="ARBA" id="ARBA00006227"/>
    </source>
</evidence>
<dbReference type="GO" id="GO:1990904">
    <property type="term" value="C:ribonucleoprotein complex"/>
    <property type="evidence" value="ECO:0007669"/>
    <property type="project" value="UniProtKB-KW"/>
</dbReference>
<dbReference type="GO" id="GO:0006412">
    <property type="term" value="P:translation"/>
    <property type="evidence" value="ECO:0007669"/>
    <property type="project" value="UniProtKB-UniRule"/>
</dbReference>
<dbReference type="PANTHER" id="PTHR11545">
    <property type="entry name" value="RIBOSOMAL PROTEIN L13"/>
    <property type="match status" value="1"/>
</dbReference>
<dbReference type="PANTHER" id="PTHR11545:SF2">
    <property type="entry name" value="LARGE RIBOSOMAL SUBUNIT PROTEIN UL13M"/>
    <property type="match status" value="1"/>
</dbReference>
<evidence type="ECO:0000256" key="4">
    <source>
        <dbReference type="HAMAP-Rule" id="MF_01366"/>
    </source>
</evidence>
<dbReference type="Gene3D" id="3.90.1180.10">
    <property type="entry name" value="Ribosomal protein L13"/>
    <property type="match status" value="1"/>
</dbReference>
<dbReference type="InterPro" id="IPR005823">
    <property type="entry name" value="Ribosomal_uL13_bac-type"/>
</dbReference>
<dbReference type="InterPro" id="IPR036899">
    <property type="entry name" value="Ribosomal_uL13_sf"/>
</dbReference>
<evidence type="ECO:0000256" key="2">
    <source>
        <dbReference type="ARBA" id="ARBA00022980"/>
    </source>
</evidence>
<dbReference type="SUPFAM" id="SSF52161">
    <property type="entry name" value="Ribosomal protein L13"/>
    <property type="match status" value="1"/>
</dbReference>
<dbReference type="HAMAP" id="MF_01366">
    <property type="entry name" value="Ribosomal_uL13"/>
    <property type="match status" value="1"/>
</dbReference>
<dbReference type="GO" id="GO:0017148">
    <property type="term" value="P:negative regulation of translation"/>
    <property type="evidence" value="ECO:0007669"/>
    <property type="project" value="TreeGrafter"/>
</dbReference>
<name>A0A1G2KXZ6_9BACT</name>
<dbReference type="EMBL" id="MHQM01000002">
    <property type="protein sequence ID" value="OHA04308.1"/>
    <property type="molecule type" value="Genomic_DNA"/>
</dbReference>